<accession>A0A9P0JZE8</accession>
<proteinExistence type="predicted"/>
<dbReference type="EMBL" id="CAKOFQ010007325">
    <property type="protein sequence ID" value="CAH1998338.1"/>
    <property type="molecule type" value="Genomic_DNA"/>
</dbReference>
<dbReference type="PANTHER" id="PTHR20997:SF2">
    <property type="entry name" value="EG:BACR42I17.2 PROTEIN-RELATED"/>
    <property type="match status" value="1"/>
</dbReference>
<gene>
    <name evidence="3" type="ORF">ACAOBT_LOCUS24316</name>
    <name evidence="2" type="ORF">ACAOBT_LOCUS4055</name>
</gene>
<evidence type="ECO:0000313" key="3">
    <source>
        <dbReference type="EMBL" id="CAH1998338.1"/>
    </source>
</evidence>
<dbReference type="AlphaFoldDB" id="A0A9P0JZE8"/>
<organism evidence="2 4">
    <name type="scientific">Acanthoscelides obtectus</name>
    <name type="common">Bean weevil</name>
    <name type="synonym">Bruchus obtectus</name>
    <dbReference type="NCBI Taxonomy" id="200917"/>
    <lineage>
        <taxon>Eukaryota</taxon>
        <taxon>Metazoa</taxon>
        <taxon>Ecdysozoa</taxon>
        <taxon>Arthropoda</taxon>
        <taxon>Hexapoda</taxon>
        <taxon>Insecta</taxon>
        <taxon>Pterygota</taxon>
        <taxon>Neoptera</taxon>
        <taxon>Endopterygota</taxon>
        <taxon>Coleoptera</taxon>
        <taxon>Polyphaga</taxon>
        <taxon>Cucujiformia</taxon>
        <taxon>Chrysomeloidea</taxon>
        <taxon>Chrysomelidae</taxon>
        <taxon>Bruchinae</taxon>
        <taxon>Bruchini</taxon>
        <taxon>Acanthoscelides</taxon>
    </lineage>
</organism>
<dbReference type="PANTHER" id="PTHR20997">
    <property type="entry name" value="EG:BACR42I17.2 PROTEIN-RELATED"/>
    <property type="match status" value="1"/>
</dbReference>
<reference evidence="2" key="1">
    <citation type="submission" date="2022-03" db="EMBL/GenBank/DDBJ databases">
        <authorList>
            <person name="Sayadi A."/>
        </authorList>
    </citation>
    <scope>NUCLEOTIDE SEQUENCE</scope>
</reference>
<comment type="caution">
    <text evidence="2">The sequence shown here is derived from an EMBL/GenBank/DDBJ whole genome shotgun (WGS) entry which is preliminary data.</text>
</comment>
<dbReference type="InterPro" id="IPR009832">
    <property type="entry name" value="DUF1397"/>
</dbReference>
<name>A0A9P0JZE8_ACAOB</name>
<evidence type="ECO:0000256" key="1">
    <source>
        <dbReference type="SAM" id="SignalP"/>
    </source>
</evidence>
<dbReference type="OrthoDB" id="6512861at2759"/>
<sequence>MRLIVVTLAAFIGLCVADLPLEIPQIPKLGDFEAVKERCEKKAGAGTYEKLEKAIEETKTCIKELVNVEKVKEEVEEAKKTGSMDEVFGRYCKKRPELRECFMKTYNAAEPCLEEIERQAVNTTEHILNQIGDFVCFKDGDRIAMFVAEGGVECLKSRTDAIKNCVNDTVKFNPSSLGNSIPNLSMDQKKCDDMKKIQECIVKDLETGCDDSTPANVVDALFRFVKKIACKDIKKRSVRSVIDYFL</sequence>
<evidence type="ECO:0000313" key="4">
    <source>
        <dbReference type="Proteomes" id="UP001152888"/>
    </source>
</evidence>
<dbReference type="Proteomes" id="UP001152888">
    <property type="component" value="Unassembled WGS sequence"/>
</dbReference>
<protein>
    <submittedName>
        <fullName evidence="2">Uncharacterized protein</fullName>
    </submittedName>
</protein>
<dbReference type="EMBL" id="CAKOFQ010006693">
    <property type="protein sequence ID" value="CAH1961270.1"/>
    <property type="molecule type" value="Genomic_DNA"/>
</dbReference>
<keyword evidence="4" id="KW-1185">Reference proteome</keyword>
<feature type="chain" id="PRO_5040652828" evidence="1">
    <location>
        <begin position="18"/>
        <end position="246"/>
    </location>
</feature>
<feature type="signal peptide" evidence="1">
    <location>
        <begin position="1"/>
        <end position="17"/>
    </location>
</feature>
<dbReference type="Pfam" id="PF07165">
    <property type="entry name" value="DUF1397"/>
    <property type="match status" value="1"/>
</dbReference>
<evidence type="ECO:0000313" key="2">
    <source>
        <dbReference type="EMBL" id="CAH1961270.1"/>
    </source>
</evidence>
<keyword evidence="1" id="KW-0732">Signal</keyword>